<dbReference type="Pfam" id="PF22148">
    <property type="entry name" value="Fervidolysin_NPro-like"/>
    <property type="match status" value="1"/>
</dbReference>
<dbReference type="InterPro" id="IPR036852">
    <property type="entry name" value="Peptidase_S8/S53_dom_sf"/>
</dbReference>
<dbReference type="Pfam" id="PF01483">
    <property type="entry name" value="P_proprotein"/>
    <property type="match status" value="1"/>
</dbReference>
<evidence type="ECO:0000313" key="12">
    <source>
        <dbReference type="Proteomes" id="UP000291338"/>
    </source>
</evidence>
<evidence type="ECO:0000259" key="9">
    <source>
        <dbReference type="PROSITE" id="PS50093"/>
    </source>
</evidence>
<dbReference type="Gene3D" id="2.60.120.260">
    <property type="entry name" value="Galactose-binding domain-like"/>
    <property type="match status" value="1"/>
</dbReference>
<feature type="active site" description="Charge relay system" evidence="5 6">
    <location>
        <position position="219"/>
    </location>
</feature>
<dbReference type="InterPro" id="IPR051048">
    <property type="entry name" value="Peptidase_S8/S53_subtilisin"/>
</dbReference>
<evidence type="ECO:0000256" key="4">
    <source>
        <dbReference type="ARBA" id="ARBA00022825"/>
    </source>
</evidence>
<evidence type="ECO:0000256" key="3">
    <source>
        <dbReference type="ARBA" id="ARBA00022801"/>
    </source>
</evidence>
<dbReference type="RefSeq" id="WP_130254358.1">
    <property type="nucleotide sequence ID" value="NZ_PPSX01000015.1"/>
</dbReference>
<dbReference type="InterPro" id="IPR008979">
    <property type="entry name" value="Galactose-bd-like_sf"/>
</dbReference>
<evidence type="ECO:0000313" key="11">
    <source>
        <dbReference type="EMBL" id="RZQ54401.1"/>
    </source>
</evidence>
<dbReference type="InterPro" id="IPR023828">
    <property type="entry name" value="Peptidase_S8_Ser-AS"/>
</dbReference>
<dbReference type="InterPro" id="IPR023827">
    <property type="entry name" value="Peptidase_S8_Asp-AS"/>
</dbReference>
<reference evidence="11 12" key="1">
    <citation type="submission" date="2018-01" db="EMBL/GenBank/DDBJ databases">
        <title>Co-occurrence of chitin degradation, pigmentation and bioactivity in marine Pseudoalteromonas.</title>
        <authorList>
            <person name="Paulsen S."/>
            <person name="Gram L."/>
            <person name="Machado H."/>
        </authorList>
    </citation>
    <scope>NUCLEOTIDE SEQUENCE [LARGE SCALE GENOMIC DNA]</scope>
    <source>
        <strain evidence="11 12">S3898</strain>
    </source>
</reference>
<dbReference type="Proteomes" id="UP000291338">
    <property type="component" value="Unassembled WGS sequence"/>
</dbReference>
<accession>A0A4Q7IR12</accession>
<evidence type="ECO:0000256" key="7">
    <source>
        <dbReference type="RuleBase" id="RU003355"/>
    </source>
</evidence>
<feature type="domain" description="P/Homo B" evidence="10">
    <location>
        <begin position="541"/>
        <end position="669"/>
    </location>
</feature>
<dbReference type="CDD" id="cd07473">
    <property type="entry name" value="Peptidases_S8_Subtilisin_like"/>
    <property type="match status" value="1"/>
</dbReference>
<dbReference type="InterPro" id="IPR054399">
    <property type="entry name" value="Fervidolysin-like_N_prodom"/>
</dbReference>
<dbReference type="GO" id="GO:0006508">
    <property type="term" value="P:proteolysis"/>
    <property type="evidence" value="ECO:0007669"/>
    <property type="project" value="UniProtKB-KW"/>
</dbReference>
<dbReference type="InterPro" id="IPR015500">
    <property type="entry name" value="Peptidase_S8_subtilisin-rel"/>
</dbReference>
<dbReference type="PANTHER" id="PTHR43399">
    <property type="entry name" value="SUBTILISIN-RELATED"/>
    <property type="match status" value="1"/>
</dbReference>
<comment type="caution">
    <text evidence="11">The sequence shown here is derived from an EMBL/GenBank/DDBJ whole genome shotgun (WGS) entry which is preliminary data.</text>
</comment>
<keyword evidence="3 6" id="KW-0378">Hydrolase</keyword>
<dbReference type="Pfam" id="PF18911">
    <property type="entry name" value="PKD_4"/>
    <property type="match status" value="1"/>
</dbReference>
<evidence type="ECO:0000256" key="8">
    <source>
        <dbReference type="SAM" id="SignalP"/>
    </source>
</evidence>
<evidence type="ECO:0000256" key="2">
    <source>
        <dbReference type="ARBA" id="ARBA00022670"/>
    </source>
</evidence>
<evidence type="ECO:0000259" key="10">
    <source>
        <dbReference type="PROSITE" id="PS51829"/>
    </source>
</evidence>
<proteinExistence type="inferred from homology"/>
<feature type="active site" description="Charge relay system" evidence="5 6">
    <location>
        <position position="164"/>
    </location>
</feature>
<keyword evidence="8" id="KW-0732">Signal</keyword>
<dbReference type="PROSITE" id="PS50093">
    <property type="entry name" value="PKD"/>
    <property type="match status" value="1"/>
</dbReference>
<dbReference type="GO" id="GO:0004252">
    <property type="term" value="F:serine-type endopeptidase activity"/>
    <property type="evidence" value="ECO:0007669"/>
    <property type="project" value="UniProtKB-UniRule"/>
</dbReference>
<gene>
    <name evidence="11" type="ORF">C1E23_04110</name>
</gene>
<dbReference type="PRINTS" id="PR00723">
    <property type="entry name" value="SUBTILISIN"/>
</dbReference>
<dbReference type="InterPro" id="IPR034204">
    <property type="entry name" value="PfSUB1-like_cat_dom"/>
</dbReference>
<dbReference type="PROSITE" id="PS00136">
    <property type="entry name" value="SUBTILASE_ASP"/>
    <property type="match status" value="1"/>
</dbReference>
<dbReference type="SUPFAM" id="SSF49785">
    <property type="entry name" value="Galactose-binding domain-like"/>
    <property type="match status" value="1"/>
</dbReference>
<dbReference type="InterPro" id="IPR000601">
    <property type="entry name" value="PKD_dom"/>
</dbReference>
<name>A0A4Q7IR12_9GAMM</name>
<dbReference type="SMART" id="SM00089">
    <property type="entry name" value="PKD"/>
    <property type="match status" value="1"/>
</dbReference>
<dbReference type="AlphaFoldDB" id="A0A4Q7IR12"/>
<dbReference type="InterPro" id="IPR035986">
    <property type="entry name" value="PKD_dom_sf"/>
</dbReference>
<dbReference type="PROSITE" id="PS00137">
    <property type="entry name" value="SUBTILASE_HIS"/>
    <property type="match status" value="1"/>
</dbReference>
<keyword evidence="4 6" id="KW-0720">Serine protease</keyword>
<feature type="chain" id="PRO_5020955021" evidence="8">
    <location>
        <begin position="20"/>
        <end position="831"/>
    </location>
</feature>
<evidence type="ECO:0000256" key="1">
    <source>
        <dbReference type="ARBA" id="ARBA00011073"/>
    </source>
</evidence>
<dbReference type="PROSITE" id="PS51829">
    <property type="entry name" value="P_HOMO_B"/>
    <property type="match status" value="1"/>
</dbReference>
<dbReference type="InterPro" id="IPR013783">
    <property type="entry name" value="Ig-like_fold"/>
</dbReference>
<comment type="similarity">
    <text evidence="1 6 7">Belongs to the peptidase S8 family.</text>
</comment>
<dbReference type="SUPFAM" id="SSF52743">
    <property type="entry name" value="Subtilisin-like"/>
    <property type="match status" value="1"/>
</dbReference>
<dbReference type="Gene3D" id="2.60.40.10">
    <property type="entry name" value="Immunoglobulins"/>
    <property type="match status" value="1"/>
</dbReference>
<organism evidence="11 12">
    <name type="scientific">Pseudoalteromonas phenolica</name>
    <dbReference type="NCBI Taxonomy" id="161398"/>
    <lineage>
        <taxon>Bacteria</taxon>
        <taxon>Pseudomonadati</taxon>
        <taxon>Pseudomonadota</taxon>
        <taxon>Gammaproteobacteria</taxon>
        <taxon>Alteromonadales</taxon>
        <taxon>Pseudoalteromonadaceae</taxon>
        <taxon>Pseudoalteromonas</taxon>
    </lineage>
</organism>
<dbReference type="Gene3D" id="3.40.50.200">
    <property type="entry name" value="Peptidase S8/S53 domain"/>
    <property type="match status" value="1"/>
</dbReference>
<dbReference type="EMBL" id="PPSX01000015">
    <property type="protein sequence ID" value="RZQ54401.1"/>
    <property type="molecule type" value="Genomic_DNA"/>
</dbReference>
<evidence type="ECO:0000256" key="6">
    <source>
        <dbReference type="PROSITE-ProRule" id="PRU01240"/>
    </source>
</evidence>
<dbReference type="PROSITE" id="PS51892">
    <property type="entry name" value="SUBTILASE"/>
    <property type="match status" value="1"/>
</dbReference>
<feature type="domain" description="PKD" evidence="9">
    <location>
        <begin position="668"/>
        <end position="753"/>
    </location>
</feature>
<dbReference type="InterPro" id="IPR022409">
    <property type="entry name" value="PKD/Chitinase_dom"/>
</dbReference>
<dbReference type="FunFam" id="2.60.40.10:FF:000270">
    <property type="entry name" value="Cell surface protein"/>
    <property type="match status" value="1"/>
</dbReference>
<evidence type="ECO:0000256" key="5">
    <source>
        <dbReference type="PIRSR" id="PIRSR615500-1"/>
    </source>
</evidence>
<protein>
    <submittedName>
        <fullName evidence="11">Peptidase S8</fullName>
    </submittedName>
</protein>
<dbReference type="InterPro" id="IPR022398">
    <property type="entry name" value="Peptidase_S8_His-AS"/>
</dbReference>
<dbReference type="InterPro" id="IPR002884">
    <property type="entry name" value="P_dom"/>
</dbReference>
<dbReference type="Pfam" id="PF00082">
    <property type="entry name" value="Peptidase_S8"/>
    <property type="match status" value="1"/>
</dbReference>
<feature type="signal peptide" evidence="8">
    <location>
        <begin position="1"/>
        <end position="19"/>
    </location>
</feature>
<dbReference type="CDD" id="cd00146">
    <property type="entry name" value="PKD"/>
    <property type="match status" value="1"/>
</dbReference>
<keyword evidence="2 6" id="KW-0645">Protease</keyword>
<dbReference type="SUPFAM" id="SSF49299">
    <property type="entry name" value="PKD domain"/>
    <property type="match status" value="1"/>
</dbReference>
<dbReference type="InterPro" id="IPR000209">
    <property type="entry name" value="Peptidase_S8/S53_dom"/>
</dbReference>
<feature type="active site" description="Charge relay system" evidence="5 6">
    <location>
        <position position="384"/>
    </location>
</feature>
<sequence length="831" mass="87575">MKFKLSALSLAFIPALANASVEISASNKDAYKDDSVIVVYKKDSTLSNRRAVRNLVLAKISDKNNDEVDDKYSNILDGRMAKFELDKMSVKDALSKIRNNPAVLYAEPDYIVQANVMPDDTSFSELWGLHNTGQTGGVDDADIDAPEAWDISTGDRGIVVGVIDTGVDYTHPDLIANAWVNPGEIADDGIDNDGNGYIDDVYGIDAISGSGDPMDDNGHGTHVAGTIGASGNNGLGVVGVNHDVAIAGCKFLSASGSGSTSDAIECIDYMVDLKNSGVNLRVLNNSWGGGGYSQALADAITASEQADILFVAAAGNSAVDNDVNDSYPSGYDHESILAVASTTSNDTMSGFSQWGLTTVDMGAPGSAILSTVPGGGYDSFSGTSMATPHVAGAAALVLSVNSELTAVELKSLLMNSGDDNAALSGKTVSGKRLNVHNALLDADPTPGFKLSVAPTNVTLTAGDTATYTFEVGSIADWDGVVSLTLTGNLDGASLSKETVSPGESFQVNVPTFADTQWGAYEFEVTATSGDLLKSQTLGLYVNPQGLNEFTYTNDTPVAIPDDSPEGISSVINVQDDLTIFDSETYLNITHSYIGDLVVTLTSPAGTTATLHNQAGGSNDDIDQSFSSSAFNGESTLGDWTLKIVDTYAADTGDLNNWSVSFLALGEVGPVAPNADFEAEINDLEVNFTDTSTDANNDIVSWSWDFGDANSSTEQNPTHTYANAGTYTVTLTATDSEGLSDTKTMTVTVTDVNIELEVKRAYKSRLGKLRVDIAYQGSSSEMIDIYRNGEKIATVENTGIYRDRERRVAGTQFVYKVCDTSTACSNEVTVNF</sequence>
<dbReference type="PROSITE" id="PS00138">
    <property type="entry name" value="SUBTILASE_SER"/>
    <property type="match status" value="1"/>
</dbReference>
<dbReference type="PANTHER" id="PTHR43399:SF4">
    <property type="entry name" value="CELL WALL-ASSOCIATED PROTEASE"/>
    <property type="match status" value="1"/>
</dbReference>